<dbReference type="PANTHER" id="PTHR30055">
    <property type="entry name" value="HTH-TYPE TRANSCRIPTIONAL REGULATOR RUTR"/>
    <property type="match status" value="1"/>
</dbReference>
<dbReference type="Gene3D" id="1.10.357.10">
    <property type="entry name" value="Tetracycline Repressor, domain 2"/>
    <property type="match status" value="1"/>
</dbReference>
<dbReference type="SUPFAM" id="SSF46689">
    <property type="entry name" value="Homeodomain-like"/>
    <property type="match status" value="1"/>
</dbReference>
<dbReference type="PANTHER" id="PTHR30055:SF234">
    <property type="entry name" value="HTH-TYPE TRANSCRIPTIONAL REGULATOR BETI"/>
    <property type="match status" value="1"/>
</dbReference>
<dbReference type="PRINTS" id="PR00455">
    <property type="entry name" value="HTHTETR"/>
</dbReference>
<dbReference type="InterPro" id="IPR050109">
    <property type="entry name" value="HTH-type_TetR-like_transc_reg"/>
</dbReference>
<accession>A0A3B0S7H3</accession>
<reference evidence="5" key="1">
    <citation type="submission" date="2018-06" db="EMBL/GenBank/DDBJ databases">
        <authorList>
            <person name="Zhirakovskaya E."/>
        </authorList>
    </citation>
    <scope>NUCLEOTIDE SEQUENCE</scope>
</reference>
<protein>
    <submittedName>
        <fullName evidence="5">Transcriptional regulator, AcrR family</fullName>
    </submittedName>
</protein>
<gene>
    <name evidence="5" type="ORF">MNBD_ALPHA05-1631</name>
</gene>
<dbReference type="GO" id="GO:0000976">
    <property type="term" value="F:transcription cis-regulatory region binding"/>
    <property type="evidence" value="ECO:0007669"/>
    <property type="project" value="TreeGrafter"/>
</dbReference>
<evidence type="ECO:0000313" key="5">
    <source>
        <dbReference type="EMBL" id="VAV92313.1"/>
    </source>
</evidence>
<evidence type="ECO:0000256" key="2">
    <source>
        <dbReference type="ARBA" id="ARBA00023125"/>
    </source>
</evidence>
<keyword evidence="1" id="KW-0805">Transcription regulation</keyword>
<keyword evidence="3" id="KW-0804">Transcription</keyword>
<keyword evidence="2" id="KW-0238">DNA-binding</keyword>
<dbReference type="Pfam" id="PF00440">
    <property type="entry name" value="TetR_N"/>
    <property type="match status" value="1"/>
</dbReference>
<evidence type="ECO:0000256" key="1">
    <source>
        <dbReference type="ARBA" id="ARBA00023015"/>
    </source>
</evidence>
<dbReference type="InterPro" id="IPR009057">
    <property type="entry name" value="Homeodomain-like_sf"/>
</dbReference>
<evidence type="ECO:0000259" key="4">
    <source>
        <dbReference type="PROSITE" id="PS50977"/>
    </source>
</evidence>
<organism evidence="5">
    <name type="scientific">hydrothermal vent metagenome</name>
    <dbReference type="NCBI Taxonomy" id="652676"/>
    <lineage>
        <taxon>unclassified sequences</taxon>
        <taxon>metagenomes</taxon>
        <taxon>ecological metagenomes</taxon>
    </lineage>
</organism>
<sequence length="231" mass="25756">MLQSQRSVEKNASSDAIIAHLEELRSNRPSVVLAAGKTAKAGETIRKIIAAAREVFIQVGHAGLTQRDVADAAGIAVGNLTYYFPTKRALLDAMLLEGLGNYLDDHIRQYEADREQPLDVLLNIMEAFVCNARHSHQFFYNMWGYAGSDEEVKLKLRSYYQAVGRFIYYLVRAANPKLNDMQIRRATLQISSLEEGLKLFIGMGPGDEPSIAAAEQDIRLVTEKIVMTAHL</sequence>
<proteinExistence type="predicted"/>
<dbReference type="InterPro" id="IPR001647">
    <property type="entry name" value="HTH_TetR"/>
</dbReference>
<dbReference type="PROSITE" id="PS50977">
    <property type="entry name" value="HTH_TETR_2"/>
    <property type="match status" value="1"/>
</dbReference>
<dbReference type="GO" id="GO:0003700">
    <property type="term" value="F:DNA-binding transcription factor activity"/>
    <property type="evidence" value="ECO:0007669"/>
    <property type="project" value="TreeGrafter"/>
</dbReference>
<name>A0A3B0S7H3_9ZZZZ</name>
<feature type="domain" description="HTH tetR-type" evidence="4">
    <location>
        <begin position="42"/>
        <end position="102"/>
    </location>
</feature>
<dbReference type="AlphaFoldDB" id="A0A3B0S7H3"/>
<dbReference type="EMBL" id="UOEH01000084">
    <property type="protein sequence ID" value="VAV92313.1"/>
    <property type="molecule type" value="Genomic_DNA"/>
</dbReference>
<evidence type="ECO:0000256" key="3">
    <source>
        <dbReference type="ARBA" id="ARBA00023163"/>
    </source>
</evidence>